<accession>A0A4E0RLT1</accession>
<evidence type="ECO:0000256" key="1">
    <source>
        <dbReference type="SAM" id="MobiDB-lite"/>
    </source>
</evidence>
<gene>
    <name evidence="2" type="ORF">D915_001576</name>
</gene>
<name>A0A4E0RLT1_FASHE</name>
<feature type="region of interest" description="Disordered" evidence="1">
    <location>
        <begin position="467"/>
        <end position="495"/>
    </location>
</feature>
<reference evidence="2" key="1">
    <citation type="submission" date="2019-03" db="EMBL/GenBank/DDBJ databases">
        <title>Improved annotation for the trematode Fasciola hepatica.</title>
        <authorList>
            <person name="Choi Y.-J."/>
            <person name="Martin J."/>
            <person name="Mitreva M."/>
        </authorList>
    </citation>
    <scope>NUCLEOTIDE SEQUENCE [LARGE SCALE GENOMIC DNA]</scope>
</reference>
<proteinExistence type="predicted"/>
<organism evidence="2 3">
    <name type="scientific">Fasciola hepatica</name>
    <name type="common">Liver fluke</name>
    <dbReference type="NCBI Taxonomy" id="6192"/>
    <lineage>
        <taxon>Eukaryota</taxon>
        <taxon>Metazoa</taxon>
        <taxon>Spiralia</taxon>
        <taxon>Lophotrochozoa</taxon>
        <taxon>Platyhelminthes</taxon>
        <taxon>Trematoda</taxon>
        <taxon>Digenea</taxon>
        <taxon>Plagiorchiida</taxon>
        <taxon>Echinostomata</taxon>
        <taxon>Echinostomatoidea</taxon>
        <taxon>Fasciolidae</taxon>
        <taxon>Fasciola</taxon>
    </lineage>
</organism>
<evidence type="ECO:0000313" key="3">
    <source>
        <dbReference type="Proteomes" id="UP000230066"/>
    </source>
</evidence>
<sequence>MAITEASLCAHCPNPNFSLKVPNTQVWIDPHGDSSSLHITNNKTIGLTGGYPETSNILPIIYSPNLVSPANKRVKAQKILDYIRKIIRQQTLCKEHERVLDQALADLQLSYQLPTDSMDNSSSCVSREELSEHTDQALVYSFLQLRKIANCSDCRCLGKVGTDQSTPYDTTQGVSRVNHAGLIWALLRNWCDVFRTRRANARRHRKPLQNGCLNEAVKAQLVDSQPFSPIVDCPKEQIDKFDYCWKWLLAQTEHVEARDMNQIRRQTEWLLGSSGCLVSPVSTRFTYSNSSNSWSSRPERTADCLSRARRHSLSDVTDYNLFSPVQISRPSNSGYARRRHEPISTVQPESTRRKCNPLSSSHLPDYEFHKDKNDDDISDDDDDAINWSPKPKTARCVHLPHHVARRPEAGRTTYRTPVHGLSPVFCEPLPNGLHSSRTFHNSMISGVYSSGLKIPLGQYSSIGHVNYYHNGPRQPSQPKQLEQNQQRQQPKQQPYTNLRTIHFLQSLSPNMNVVPPPNHNPFVIKPVVR</sequence>
<feature type="compositionally biased region" description="Basic and acidic residues" evidence="1">
    <location>
        <begin position="364"/>
        <end position="375"/>
    </location>
</feature>
<comment type="caution">
    <text evidence="2">The sequence shown here is derived from an EMBL/GenBank/DDBJ whole genome shotgun (WGS) entry which is preliminary data.</text>
</comment>
<evidence type="ECO:0000313" key="2">
    <source>
        <dbReference type="EMBL" id="THD27621.1"/>
    </source>
</evidence>
<feature type="region of interest" description="Disordered" evidence="1">
    <location>
        <begin position="330"/>
        <end position="384"/>
    </location>
</feature>
<protein>
    <submittedName>
        <fullName evidence="2">Uncharacterized protein</fullName>
    </submittedName>
</protein>
<dbReference type="Proteomes" id="UP000230066">
    <property type="component" value="Unassembled WGS sequence"/>
</dbReference>
<feature type="compositionally biased region" description="Low complexity" evidence="1">
    <location>
        <begin position="477"/>
        <end position="494"/>
    </location>
</feature>
<dbReference type="EMBL" id="JXXN02000368">
    <property type="protein sequence ID" value="THD27621.1"/>
    <property type="molecule type" value="Genomic_DNA"/>
</dbReference>
<keyword evidence="3" id="KW-1185">Reference proteome</keyword>
<dbReference type="AlphaFoldDB" id="A0A4E0RLT1"/>